<evidence type="ECO:0000313" key="1">
    <source>
        <dbReference type="EMBL" id="RPD64543.1"/>
    </source>
</evidence>
<dbReference type="AlphaFoldDB" id="A0A5C2SL89"/>
<gene>
    <name evidence="1" type="ORF">L227DRAFT_650655</name>
</gene>
<sequence length="180" mass="20795">MFGDLSDEFLNGDVTWRPNQERRRANVHASRLHCEKVAAELRAAGRSGPGRTVSEDEFIHLFLTREQLEYLYWPSRLARMVTPLTIPELRPPSANYYAPPISQDPSQAWLVCGGIPPRDHYFAKKMMKELETFMSMRRWSVIWPELRNAMLRYIPDDLWPWALAASSFVPLSAVEAYGVL</sequence>
<reference evidence="1" key="1">
    <citation type="journal article" date="2018" name="Genome Biol. Evol.">
        <title>Genomics and development of Lentinus tigrinus, a white-rot wood-decaying mushroom with dimorphic fruiting bodies.</title>
        <authorList>
            <person name="Wu B."/>
            <person name="Xu Z."/>
            <person name="Knudson A."/>
            <person name="Carlson A."/>
            <person name="Chen N."/>
            <person name="Kovaka S."/>
            <person name="LaButti K."/>
            <person name="Lipzen A."/>
            <person name="Pennachio C."/>
            <person name="Riley R."/>
            <person name="Schakwitz W."/>
            <person name="Umezawa K."/>
            <person name="Ohm R.A."/>
            <person name="Grigoriev I.V."/>
            <person name="Nagy L.G."/>
            <person name="Gibbons J."/>
            <person name="Hibbett D."/>
        </authorList>
    </citation>
    <scope>NUCLEOTIDE SEQUENCE [LARGE SCALE GENOMIC DNA]</scope>
    <source>
        <strain evidence="1">ALCF2SS1-6</strain>
    </source>
</reference>
<keyword evidence="2" id="KW-1185">Reference proteome</keyword>
<protein>
    <submittedName>
        <fullName evidence="1">Uncharacterized protein</fullName>
    </submittedName>
</protein>
<dbReference type="EMBL" id="ML122254">
    <property type="protein sequence ID" value="RPD64543.1"/>
    <property type="molecule type" value="Genomic_DNA"/>
</dbReference>
<dbReference type="Proteomes" id="UP000313359">
    <property type="component" value="Unassembled WGS sequence"/>
</dbReference>
<name>A0A5C2SL89_9APHY</name>
<proteinExistence type="predicted"/>
<evidence type="ECO:0000313" key="2">
    <source>
        <dbReference type="Proteomes" id="UP000313359"/>
    </source>
</evidence>
<accession>A0A5C2SL89</accession>
<dbReference type="OrthoDB" id="2746940at2759"/>
<organism evidence="1 2">
    <name type="scientific">Lentinus tigrinus ALCF2SS1-6</name>
    <dbReference type="NCBI Taxonomy" id="1328759"/>
    <lineage>
        <taxon>Eukaryota</taxon>
        <taxon>Fungi</taxon>
        <taxon>Dikarya</taxon>
        <taxon>Basidiomycota</taxon>
        <taxon>Agaricomycotina</taxon>
        <taxon>Agaricomycetes</taxon>
        <taxon>Polyporales</taxon>
        <taxon>Polyporaceae</taxon>
        <taxon>Lentinus</taxon>
    </lineage>
</organism>